<dbReference type="EMBL" id="CP066681">
    <property type="protein sequence ID" value="QQG36324.1"/>
    <property type="molecule type" value="Genomic_DNA"/>
</dbReference>
<dbReference type="AlphaFoldDB" id="A0A7T5R2N6"/>
<dbReference type="InterPro" id="IPR003329">
    <property type="entry name" value="Cytidylyl_trans"/>
</dbReference>
<proteinExistence type="predicted"/>
<name>A0A7T5R2N6_9BACT</name>
<dbReference type="InterPro" id="IPR029044">
    <property type="entry name" value="Nucleotide-diphossugar_trans"/>
</dbReference>
<sequence>MNQIQNPEITVYIPCHNYGAFLKESVESVFKQSYKNWELLIIDDGSTDSTPDIINLYDGAPNVRTFRTEGIRLPAVCNLAIREARGKYIIRLDGDDVFDENILLVLHTFLENHKDTIMVFPDYYLMDQLGNIFSHERRRKLYEQDHILDMPPNGACILARTGILRELGGYREDLGAQDGFDLWTKVREKYKCGNVNLPLFYYRRHYHNLTGATGESPIIKNARRQIKKDVTAAKLAEQRPVVAVLPVRKYFDYVEDFWRQELGGKTLLEHSLSRLLSVDLFDHVVLSSDNDEARAYMEKFDDPRLSYHHRSFESTYRTAPLSELLQDILAPIDPEYKGLTVINYVQAPFLTKGSVEEAIYTLLMTDADATISVEEFNDQNFYVRNAYGLQSMQFHRFQYLDGGTIYRNTNVCSAVRNINIKRGNLNGPRLTSFSITGLESFFINNEYNFEIAKVISEKF</sequence>
<dbReference type="PANTHER" id="PTHR22916">
    <property type="entry name" value="GLYCOSYLTRANSFERASE"/>
    <property type="match status" value="1"/>
</dbReference>
<reference evidence="2 3" key="1">
    <citation type="submission" date="2020-07" db="EMBL/GenBank/DDBJ databases">
        <title>Huge and variable diversity of episymbiotic CPR bacteria and DPANN archaea in groundwater ecosystems.</title>
        <authorList>
            <person name="He C.Y."/>
            <person name="Keren R."/>
            <person name="Whittaker M."/>
            <person name="Farag I.F."/>
            <person name="Doudna J."/>
            <person name="Cate J.H.D."/>
            <person name="Banfield J.F."/>
        </authorList>
    </citation>
    <scope>NUCLEOTIDE SEQUENCE [LARGE SCALE GENOMIC DNA]</scope>
    <source>
        <strain evidence="2">NC_groundwater_70_Ag_B-0.1um_54_66</strain>
    </source>
</reference>
<evidence type="ECO:0000313" key="3">
    <source>
        <dbReference type="Proteomes" id="UP000595362"/>
    </source>
</evidence>
<gene>
    <name evidence="2" type="ORF">HYS17_00590</name>
</gene>
<accession>A0A7T5R2N6</accession>
<organism evidence="2 3">
    <name type="scientific">Micavibrio aeruginosavorus</name>
    <dbReference type="NCBI Taxonomy" id="349221"/>
    <lineage>
        <taxon>Bacteria</taxon>
        <taxon>Pseudomonadati</taxon>
        <taxon>Bdellovibrionota</taxon>
        <taxon>Bdellovibrionia</taxon>
        <taxon>Bdellovibrionales</taxon>
        <taxon>Pseudobdellovibrionaceae</taxon>
        <taxon>Micavibrio</taxon>
    </lineage>
</organism>
<dbReference type="CDD" id="cd00761">
    <property type="entry name" value="Glyco_tranf_GTA_type"/>
    <property type="match status" value="1"/>
</dbReference>
<dbReference type="SUPFAM" id="SSF53448">
    <property type="entry name" value="Nucleotide-diphospho-sugar transferases"/>
    <property type="match status" value="2"/>
</dbReference>
<evidence type="ECO:0000259" key="1">
    <source>
        <dbReference type="Pfam" id="PF00535"/>
    </source>
</evidence>
<dbReference type="Pfam" id="PF02348">
    <property type="entry name" value="CTP_transf_3"/>
    <property type="match status" value="1"/>
</dbReference>
<dbReference type="Proteomes" id="UP000595362">
    <property type="component" value="Chromosome"/>
</dbReference>
<dbReference type="Pfam" id="PF00535">
    <property type="entry name" value="Glycos_transf_2"/>
    <property type="match status" value="1"/>
</dbReference>
<protein>
    <submittedName>
        <fullName evidence="2">Glycosyltransferase family 2 protein</fullName>
    </submittedName>
</protein>
<dbReference type="Gene3D" id="3.90.550.10">
    <property type="entry name" value="Spore Coat Polysaccharide Biosynthesis Protein SpsA, Chain A"/>
    <property type="match status" value="2"/>
</dbReference>
<feature type="domain" description="Glycosyltransferase 2-like" evidence="1">
    <location>
        <begin position="10"/>
        <end position="136"/>
    </location>
</feature>
<evidence type="ECO:0000313" key="2">
    <source>
        <dbReference type="EMBL" id="QQG36324.1"/>
    </source>
</evidence>
<dbReference type="PANTHER" id="PTHR22916:SF3">
    <property type="entry name" value="UDP-GLCNAC:BETAGAL BETA-1,3-N-ACETYLGLUCOSAMINYLTRANSFERASE-LIKE PROTEIN 1"/>
    <property type="match status" value="1"/>
</dbReference>
<keyword evidence="2" id="KW-0808">Transferase</keyword>
<dbReference type="GO" id="GO:0016758">
    <property type="term" value="F:hexosyltransferase activity"/>
    <property type="evidence" value="ECO:0007669"/>
    <property type="project" value="UniProtKB-ARBA"/>
</dbReference>
<dbReference type="InterPro" id="IPR001173">
    <property type="entry name" value="Glyco_trans_2-like"/>
</dbReference>